<dbReference type="EMBL" id="LAVV01013050">
    <property type="protein sequence ID" value="KNZ46058.1"/>
    <property type="molecule type" value="Genomic_DNA"/>
</dbReference>
<dbReference type="OrthoDB" id="2503277at2759"/>
<proteinExistence type="predicted"/>
<keyword evidence="3" id="KW-1185">Reference proteome</keyword>
<evidence type="ECO:0000313" key="3">
    <source>
        <dbReference type="Proteomes" id="UP000037035"/>
    </source>
</evidence>
<gene>
    <name evidence="2" type="ORF">VP01_75g5</name>
</gene>
<organism evidence="2 3">
    <name type="scientific">Puccinia sorghi</name>
    <dbReference type="NCBI Taxonomy" id="27349"/>
    <lineage>
        <taxon>Eukaryota</taxon>
        <taxon>Fungi</taxon>
        <taxon>Dikarya</taxon>
        <taxon>Basidiomycota</taxon>
        <taxon>Pucciniomycotina</taxon>
        <taxon>Pucciniomycetes</taxon>
        <taxon>Pucciniales</taxon>
        <taxon>Pucciniaceae</taxon>
        <taxon>Puccinia</taxon>
    </lineage>
</organism>
<accession>A0A0L6UBZ8</accession>
<sequence>MILTSAQINQHFLLVSATTPGYGRVIMKKEELINKLGFQATQRAICRTSSQRKPHPCVDQSSNLLSCSSASSQPSSPQTWRNDTTGKHFPCSHDLTLLKSAKESRPSGSAAHRPIDLQSLFCFSVKTKKSPSSTRRPLTRPKTKATCTHGLVRYKGDPLYLARQFVHIAFTLGLVTITLQFITLNTCSHHQQPTLLLLLGRFEPTSGAASWRAQGCDLNQAFLILAPFPKTQLTEFNNKNRFTERTAPPYTTAKLDQQARNDYSPSSPLRSDWLKLMEQCHFLHTKQQHFPGRLESAKSQITLTWICFIHGIPCIITIFFCIRRAGVHCQFMFLLPYNIARQTQAKHICMNNQGMYLEYKKNKAPNRRGEKKKFTFILIIMLADAQAASTTLARVFFLFFFIYKKINVCYVYIYTYWGFQKNPPFQKLLIKFSNMYLIPPIYIKCNSSGLKNLPLFNHISFSHPRFNHIHSSLPLIMDEDNQALINRC</sequence>
<dbReference type="VEuPathDB" id="FungiDB:VP01_75g5"/>
<dbReference type="AlphaFoldDB" id="A0A0L6UBZ8"/>
<feature type="transmembrane region" description="Helical" evidence="1">
    <location>
        <begin position="303"/>
        <end position="322"/>
    </location>
</feature>
<comment type="caution">
    <text evidence="2">The sequence shown here is derived from an EMBL/GenBank/DDBJ whole genome shotgun (WGS) entry which is preliminary data.</text>
</comment>
<keyword evidence="1" id="KW-1133">Transmembrane helix</keyword>
<protein>
    <submittedName>
        <fullName evidence="2">Uncharacterized protein</fullName>
    </submittedName>
</protein>
<dbReference type="Proteomes" id="UP000037035">
    <property type="component" value="Unassembled WGS sequence"/>
</dbReference>
<evidence type="ECO:0000313" key="2">
    <source>
        <dbReference type="EMBL" id="KNZ46058.1"/>
    </source>
</evidence>
<evidence type="ECO:0000256" key="1">
    <source>
        <dbReference type="SAM" id="Phobius"/>
    </source>
</evidence>
<keyword evidence="1" id="KW-0472">Membrane</keyword>
<reference evidence="2 3" key="1">
    <citation type="submission" date="2015-08" db="EMBL/GenBank/DDBJ databases">
        <title>Next Generation Sequencing and Analysis of the Genome of Puccinia sorghi L Schw, the Causal Agent of Maize Common Rust.</title>
        <authorList>
            <person name="Rochi L."/>
            <person name="Burguener G."/>
            <person name="Darino M."/>
            <person name="Turjanski A."/>
            <person name="Kreff E."/>
            <person name="Dieguez M.J."/>
            <person name="Sacco F."/>
        </authorList>
    </citation>
    <scope>NUCLEOTIDE SEQUENCE [LARGE SCALE GENOMIC DNA]</scope>
    <source>
        <strain evidence="2 3">RO10H11247</strain>
    </source>
</reference>
<name>A0A0L6UBZ8_9BASI</name>
<keyword evidence="1" id="KW-0812">Transmembrane</keyword>